<comment type="similarity">
    <text evidence="2">Belongs to the RecX family.</text>
</comment>
<evidence type="ECO:0000256" key="1">
    <source>
        <dbReference type="ARBA" id="ARBA00004496"/>
    </source>
</evidence>
<comment type="subcellular location">
    <subcellularLocation>
        <location evidence="1">Cytoplasm</location>
    </subcellularLocation>
</comment>
<keyword evidence="4" id="KW-0963">Cytoplasm</keyword>
<accession>A0ABS6V5U0</accession>
<feature type="domain" description="RecX second three-helical" evidence="5">
    <location>
        <begin position="75"/>
        <end position="114"/>
    </location>
</feature>
<evidence type="ECO:0000256" key="3">
    <source>
        <dbReference type="ARBA" id="ARBA00018111"/>
    </source>
</evidence>
<dbReference type="Proteomes" id="UP000698028">
    <property type="component" value="Unassembled WGS sequence"/>
</dbReference>
<evidence type="ECO:0000259" key="5">
    <source>
        <dbReference type="Pfam" id="PF02631"/>
    </source>
</evidence>
<reference evidence="6 7" key="1">
    <citation type="submission" date="2021-07" db="EMBL/GenBank/DDBJ databases">
        <title>The draft genome sequence of Sphingomicrobium sp. B8.</title>
        <authorList>
            <person name="Mu L."/>
        </authorList>
    </citation>
    <scope>NUCLEOTIDE SEQUENCE [LARGE SCALE GENOMIC DNA]</scope>
    <source>
        <strain evidence="6 7">B8</strain>
    </source>
</reference>
<sequence length="185" mass="20534">MSADPAPKRRKKRRKPLDSEQLEALALHYVGRYATSRSKLSRYLDRKIYERGWEGECGPDVPGIVERFAKAGYVDDSAYAAMRARDLAARGYGEGRLRQRLYADGIADDDSEEARAIAQANRAEAAIAFASRRRFGPFAVAPLEDQKAREKALSAMIRAGHSFEISKRILAMAPGDPISAETLCE</sequence>
<dbReference type="EMBL" id="JAHVAH010000001">
    <property type="protein sequence ID" value="MBW0144562.1"/>
    <property type="molecule type" value="Genomic_DNA"/>
</dbReference>
<name>A0ABS6V5U0_9SPHN</name>
<keyword evidence="7" id="KW-1185">Reference proteome</keyword>
<protein>
    <recommendedName>
        <fullName evidence="3">Regulatory protein RecX</fullName>
    </recommendedName>
</protein>
<evidence type="ECO:0000313" key="6">
    <source>
        <dbReference type="EMBL" id="MBW0144562.1"/>
    </source>
</evidence>
<dbReference type="Pfam" id="PF02631">
    <property type="entry name" value="RecX_HTH2"/>
    <property type="match status" value="1"/>
</dbReference>
<comment type="caution">
    <text evidence="6">The sequence shown here is derived from an EMBL/GenBank/DDBJ whole genome shotgun (WGS) entry which is preliminary data.</text>
</comment>
<gene>
    <name evidence="6" type="ORF">KTQ36_04540</name>
</gene>
<proteinExistence type="inferred from homology"/>
<organism evidence="6 7">
    <name type="scientific">Sphingomicrobium clamense</name>
    <dbReference type="NCBI Taxonomy" id="2851013"/>
    <lineage>
        <taxon>Bacteria</taxon>
        <taxon>Pseudomonadati</taxon>
        <taxon>Pseudomonadota</taxon>
        <taxon>Alphaproteobacteria</taxon>
        <taxon>Sphingomonadales</taxon>
        <taxon>Sphingomonadaceae</taxon>
        <taxon>Sphingomicrobium</taxon>
    </lineage>
</organism>
<evidence type="ECO:0000256" key="4">
    <source>
        <dbReference type="ARBA" id="ARBA00022490"/>
    </source>
</evidence>
<evidence type="ECO:0000313" key="7">
    <source>
        <dbReference type="Proteomes" id="UP000698028"/>
    </source>
</evidence>
<evidence type="ECO:0000256" key="2">
    <source>
        <dbReference type="ARBA" id="ARBA00009695"/>
    </source>
</evidence>
<dbReference type="InterPro" id="IPR053924">
    <property type="entry name" value="RecX_HTH_2nd"/>
</dbReference>
<dbReference type="RefSeq" id="WP_218632544.1">
    <property type="nucleotide sequence ID" value="NZ_JAHVAH010000001.1"/>
</dbReference>